<dbReference type="EMBL" id="JADINC010000025">
    <property type="protein sequence ID" value="MBO8425157.1"/>
    <property type="molecule type" value="Genomic_DNA"/>
</dbReference>
<accession>A0A9D9DEF3</accession>
<reference evidence="1" key="2">
    <citation type="journal article" date="2021" name="PeerJ">
        <title>Extensive microbial diversity within the chicken gut microbiome revealed by metagenomics and culture.</title>
        <authorList>
            <person name="Gilroy R."/>
            <person name="Ravi A."/>
            <person name="Getino M."/>
            <person name="Pursley I."/>
            <person name="Horton D.L."/>
            <person name="Alikhan N.F."/>
            <person name="Baker D."/>
            <person name="Gharbi K."/>
            <person name="Hall N."/>
            <person name="Watson M."/>
            <person name="Adriaenssens E.M."/>
            <person name="Foster-Nyarko E."/>
            <person name="Jarju S."/>
            <person name="Secka A."/>
            <person name="Antonio M."/>
            <person name="Oren A."/>
            <person name="Chaudhuri R.R."/>
            <person name="La Ragione R."/>
            <person name="Hildebrand F."/>
            <person name="Pallen M.J."/>
        </authorList>
    </citation>
    <scope>NUCLEOTIDE SEQUENCE</scope>
    <source>
        <strain evidence="1">8207</strain>
    </source>
</reference>
<comment type="caution">
    <text evidence="1">The sequence shown here is derived from an EMBL/GenBank/DDBJ whole genome shotgun (WGS) entry which is preliminary data.</text>
</comment>
<dbReference type="Proteomes" id="UP000823630">
    <property type="component" value="Unassembled WGS sequence"/>
</dbReference>
<proteinExistence type="predicted"/>
<reference evidence="1" key="1">
    <citation type="submission" date="2020-10" db="EMBL/GenBank/DDBJ databases">
        <authorList>
            <person name="Gilroy R."/>
        </authorList>
    </citation>
    <scope>NUCLEOTIDE SEQUENCE</scope>
    <source>
        <strain evidence="1">8207</strain>
    </source>
</reference>
<name>A0A9D9DEF3_9PROT</name>
<protein>
    <submittedName>
        <fullName evidence="1">Uncharacterized protein</fullName>
    </submittedName>
</protein>
<dbReference type="AlphaFoldDB" id="A0A9D9DEF3"/>
<evidence type="ECO:0000313" key="1">
    <source>
        <dbReference type="EMBL" id="MBO8425157.1"/>
    </source>
</evidence>
<sequence>MQNTYINPKIMLKQLTGNSKNYQKFIKILPHDGFCTLNKDDFKVMMKIIRDEPDKKLRKIYFSLVLDKLFAAGWGWYGRLGQSLSAMRDIKYAYQLPEKTRADALAVLRLIKSMHLELRYSPSYMGIINHYIRDFGGNTMEQPQIKKEKFEIVTKKLQMGEKLPRKIKKQVKQQLQKQR</sequence>
<gene>
    <name evidence="1" type="ORF">IAC69_01615</name>
</gene>
<organism evidence="1 2">
    <name type="scientific">Candidatus Enterousia avistercoris</name>
    <dbReference type="NCBI Taxonomy" id="2840788"/>
    <lineage>
        <taxon>Bacteria</taxon>
        <taxon>Pseudomonadati</taxon>
        <taxon>Pseudomonadota</taxon>
        <taxon>Alphaproteobacteria</taxon>
        <taxon>Candidatus Enterousia</taxon>
    </lineage>
</organism>
<evidence type="ECO:0000313" key="2">
    <source>
        <dbReference type="Proteomes" id="UP000823630"/>
    </source>
</evidence>